<reference evidence="1" key="1">
    <citation type="submission" date="2019-08" db="EMBL/GenBank/DDBJ databases">
        <authorList>
            <person name="Kucharzyk K."/>
            <person name="Murdoch R.W."/>
            <person name="Higgins S."/>
            <person name="Loffler F."/>
        </authorList>
    </citation>
    <scope>NUCLEOTIDE SEQUENCE</scope>
</reference>
<organism evidence="1">
    <name type="scientific">bioreactor metagenome</name>
    <dbReference type="NCBI Taxonomy" id="1076179"/>
    <lineage>
        <taxon>unclassified sequences</taxon>
        <taxon>metagenomes</taxon>
        <taxon>ecological metagenomes</taxon>
    </lineage>
</organism>
<accession>A0A645G5S6</accession>
<dbReference type="AlphaFoldDB" id="A0A645G5S6"/>
<comment type="caution">
    <text evidence="1">The sequence shown here is derived from an EMBL/GenBank/DDBJ whole genome shotgun (WGS) entry which is preliminary data.</text>
</comment>
<protein>
    <submittedName>
        <fullName evidence="1">Uncharacterized protein</fullName>
    </submittedName>
</protein>
<evidence type="ECO:0000313" key="1">
    <source>
        <dbReference type="EMBL" id="MPN22005.1"/>
    </source>
</evidence>
<gene>
    <name evidence="1" type="ORF">SDC9_169388</name>
</gene>
<dbReference type="EMBL" id="VSSQ01070141">
    <property type="protein sequence ID" value="MPN22005.1"/>
    <property type="molecule type" value="Genomic_DNA"/>
</dbReference>
<name>A0A645G5S6_9ZZZZ</name>
<sequence>MGYVVLRHGKNWNHCDGTGVVANSARAFIHARKIGIEIARIAAATWHLFSRGGNFAQGLRVVGDIRNDDEHMHTKLISQVFRRGDRHTWGCNALNRRIVREVDERYRFFNCAGLAKVADEKVGFFKRDADGGEDDRKLLIRTKHLCLTRNLRG</sequence>
<proteinExistence type="predicted"/>